<gene>
    <name evidence="7" type="ORF">GCM10008908_26400</name>
</gene>
<organism evidence="7 8">
    <name type="scientific">Clostridium subterminale</name>
    <dbReference type="NCBI Taxonomy" id="1550"/>
    <lineage>
        <taxon>Bacteria</taxon>
        <taxon>Bacillati</taxon>
        <taxon>Bacillota</taxon>
        <taxon>Clostridia</taxon>
        <taxon>Eubacteriales</taxon>
        <taxon>Clostridiaceae</taxon>
        <taxon>Clostridium</taxon>
    </lineage>
</organism>
<keyword evidence="2 5" id="KW-0378">Hydrolase</keyword>
<feature type="domain" description="UvrD-like helicase ATP-binding" evidence="6">
    <location>
        <begin position="209"/>
        <end position="565"/>
    </location>
</feature>
<dbReference type="EMBL" id="BAAACI010000006">
    <property type="protein sequence ID" value="GAA0775227.1"/>
    <property type="molecule type" value="Genomic_DNA"/>
</dbReference>
<dbReference type="PANTHER" id="PTHR11070:SF17">
    <property type="entry name" value="DNA HELICASE IV"/>
    <property type="match status" value="1"/>
</dbReference>
<proteinExistence type="predicted"/>
<evidence type="ECO:0000256" key="4">
    <source>
        <dbReference type="ARBA" id="ARBA00022840"/>
    </source>
</evidence>
<evidence type="ECO:0000256" key="2">
    <source>
        <dbReference type="ARBA" id="ARBA00022801"/>
    </source>
</evidence>
<dbReference type="PANTHER" id="PTHR11070">
    <property type="entry name" value="UVRD / RECB / PCRA DNA HELICASE FAMILY MEMBER"/>
    <property type="match status" value="1"/>
</dbReference>
<evidence type="ECO:0000313" key="7">
    <source>
        <dbReference type="EMBL" id="GAA0775227.1"/>
    </source>
</evidence>
<evidence type="ECO:0000256" key="1">
    <source>
        <dbReference type="ARBA" id="ARBA00022741"/>
    </source>
</evidence>
<reference evidence="8" key="1">
    <citation type="journal article" date="2019" name="Int. J. Syst. Evol. Microbiol.">
        <title>The Global Catalogue of Microorganisms (GCM) 10K type strain sequencing project: providing services to taxonomists for standard genome sequencing and annotation.</title>
        <authorList>
            <consortium name="The Broad Institute Genomics Platform"/>
            <consortium name="The Broad Institute Genome Sequencing Center for Infectious Disease"/>
            <person name="Wu L."/>
            <person name="Ma J."/>
        </authorList>
    </citation>
    <scope>NUCLEOTIDE SEQUENCE [LARGE SCALE GENOMIC DNA]</scope>
    <source>
        <strain evidence="8">JCM 1417</strain>
    </source>
</reference>
<dbReference type="Proteomes" id="UP001501047">
    <property type="component" value="Unassembled WGS sequence"/>
</dbReference>
<protein>
    <submittedName>
        <fullName evidence="7">AAA family ATPase</fullName>
    </submittedName>
</protein>
<keyword evidence="4 5" id="KW-0067">ATP-binding</keyword>
<evidence type="ECO:0000256" key="3">
    <source>
        <dbReference type="ARBA" id="ARBA00022806"/>
    </source>
</evidence>
<dbReference type="InterPro" id="IPR014016">
    <property type="entry name" value="UvrD-like_ATP-bd"/>
</dbReference>
<evidence type="ECO:0000313" key="8">
    <source>
        <dbReference type="Proteomes" id="UP001501047"/>
    </source>
</evidence>
<dbReference type="RefSeq" id="WP_343826899.1">
    <property type="nucleotide sequence ID" value="NZ_BAAACI010000006.1"/>
</dbReference>
<keyword evidence="3 5" id="KW-0347">Helicase</keyword>
<keyword evidence="1 5" id="KW-0547">Nucleotide-binding</keyword>
<name>A0ABP3W493_CLOSU</name>
<dbReference type="PROSITE" id="PS51198">
    <property type="entry name" value="UVRD_HELICASE_ATP_BIND"/>
    <property type="match status" value="1"/>
</dbReference>
<feature type="binding site" evidence="5">
    <location>
        <begin position="230"/>
        <end position="237"/>
    </location>
    <ligand>
        <name>ATP</name>
        <dbReference type="ChEBI" id="CHEBI:30616"/>
    </ligand>
</feature>
<dbReference type="InterPro" id="IPR000212">
    <property type="entry name" value="DNA_helicase_UvrD/REP"/>
</dbReference>
<dbReference type="SUPFAM" id="SSF52540">
    <property type="entry name" value="P-loop containing nucleoside triphosphate hydrolases"/>
    <property type="match status" value="1"/>
</dbReference>
<dbReference type="InterPro" id="IPR027417">
    <property type="entry name" value="P-loop_NTPase"/>
</dbReference>
<dbReference type="Pfam" id="PF13245">
    <property type="entry name" value="AAA_19"/>
    <property type="match status" value="1"/>
</dbReference>
<keyword evidence="8" id="KW-1185">Reference proteome</keyword>
<sequence>MSNSLKEQLKKQLEVAIEEETLEHVIKIINDEILKCIEKRKHITNAILEYRKNVLEEFKDDEDKIIEYFDHENYVKEENFKSTDRKLKELTVLKSSPYFGKVTFREEDYGIEDIYIGRFGVTLEKTFEPLIIDWRAPISALFYNGAGNVGHYNSPDGEITASILGRIQYIIKRGKLEGLFNSNIDIKDDILQMVLSKNSSDKLKDIVMTIQQEQDEIIRQDKNKILVVDGVAGSGKTTIALHRVAYLIYNYRKLLENKVLILGPNRIFIDYISNVLPTLGETGVFQTTFLDLALELVDVDDVIDIKDVMERILNKDKNFEKKIIYKRSLKFMDDLDKLIIKLEENSYICDGVFFRDKVIATKEEIKSMFTKDFTSLPLFRRSKKIKRILFSRISDVRDEEFRSIEKQYKEKKEEYTQEELILHINDLEFKRKLEIRELVRDAMKVKATLNYLDEKSIEEIYKEFNGDEEYTEEDLVAILYLKVKLKGLKFNREIKHLVIDEAQDYSPLQFIVLKELVNTKSMTIVGDSNQQLISNGNDSSLSHIKDVFSEDSVEMFKLNKSYRSTKEIMEYSNQYIDAISIVPMVRTGAPVDEILVRDERELKENVIDLVTGLKKKNLENIAIVTKNLSQSKDIYELLKEDISLKIIDKENIHIAEGTMIMPSYYAKGLEFDGAIIIEEEIRDIYKDNLMYIMCTRALHDLIVIKNKK</sequence>
<comment type="caution">
    <text evidence="7">The sequence shown here is derived from an EMBL/GenBank/DDBJ whole genome shotgun (WGS) entry which is preliminary data.</text>
</comment>
<accession>A0ABP3W493</accession>
<evidence type="ECO:0000259" key="6">
    <source>
        <dbReference type="PROSITE" id="PS51198"/>
    </source>
</evidence>
<evidence type="ECO:0000256" key="5">
    <source>
        <dbReference type="PROSITE-ProRule" id="PRU00560"/>
    </source>
</evidence>
<dbReference type="Gene3D" id="3.40.50.300">
    <property type="entry name" value="P-loop containing nucleotide triphosphate hydrolases"/>
    <property type="match status" value="2"/>
</dbReference>